<reference evidence="2" key="1">
    <citation type="submission" date="2024-07" db="EMBL/GenBank/DDBJ databases">
        <authorList>
            <person name="Yu S.T."/>
        </authorList>
    </citation>
    <scope>NUCLEOTIDE SEQUENCE</scope>
    <source>
        <strain evidence="2">R44</strain>
    </source>
</reference>
<dbReference type="AlphaFoldDB" id="A0AB39STL0"/>
<evidence type="ECO:0000256" key="1">
    <source>
        <dbReference type="SAM" id="MobiDB-lite"/>
    </source>
</evidence>
<protein>
    <submittedName>
        <fullName evidence="2">Uncharacterized protein</fullName>
    </submittedName>
</protein>
<gene>
    <name evidence="2" type="ORF">AB5J54_00295</name>
</gene>
<evidence type="ECO:0000313" key="2">
    <source>
        <dbReference type="EMBL" id="XDQ69080.1"/>
    </source>
</evidence>
<dbReference type="EMBL" id="CP163444">
    <property type="protein sequence ID" value="XDQ69080.1"/>
    <property type="molecule type" value="Genomic_DNA"/>
</dbReference>
<feature type="region of interest" description="Disordered" evidence="1">
    <location>
        <begin position="1"/>
        <end position="38"/>
    </location>
</feature>
<dbReference type="RefSeq" id="WP_369141823.1">
    <property type="nucleotide sequence ID" value="NZ_CP163444.1"/>
</dbReference>
<accession>A0AB39STL0</accession>
<sequence length="137" mass="14945">MSDGTGTPAPRRKTASTHRTPADDTAASSPSAEGALGKSLRRDVALLEGLLAHVAPTGTAGQHTVPDDEDVAAALGLFENMRTALDRLETQVVIEARRRGMEWREIARHQGMKSSQAASQRYQRLMTRLEEIRQGIR</sequence>
<name>A0AB39STL0_9ACTN</name>
<feature type="compositionally biased region" description="Low complexity" evidence="1">
    <location>
        <begin position="23"/>
        <end position="32"/>
    </location>
</feature>
<proteinExistence type="predicted"/>
<organism evidence="2">
    <name type="scientific">Streptomyces sp. R44</name>
    <dbReference type="NCBI Taxonomy" id="3238633"/>
    <lineage>
        <taxon>Bacteria</taxon>
        <taxon>Bacillati</taxon>
        <taxon>Actinomycetota</taxon>
        <taxon>Actinomycetes</taxon>
        <taxon>Kitasatosporales</taxon>
        <taxon>Streptomycetaceae</taxon>
        <taxon>Streptomyces</taxon>
    </lineage>
</organism>